<protein>
    <submittedName>
        <fullName evidence="1">Uncharacterized protein</fullName>
    </submittedName>
</protein>
<accession>A0A1G8RUP0</accession>
<keyword evidence="2" id="KW-1185">Reference proteome</keyword>
<proteinExistence type="predicted"/>
<name>A0A1G8RUP0_9BACI</name>
<evidence type="ECO:0000313" key="1">
    <source>
        <dbReference type="EMBL" id="SDJ20784.1"/>
    </source>
</evidence>
<dbReference type="AlphaFoldDB" id="A0A1G8RUP0"/>
<reference evidence="1 2" key="1">
    <citation type="submission" date="2016-10" db="EMBL/GenBank/DDBJ databases">
        <authorList>
            <person name="de Groot N.N."/>
        </authorList>
    </citation>
    <scope>NUCLEOTIDE SEQUENCE [LARGE SCALE GENOMIC DNA]</scope>
    <source>
        <strain evidence="1 2">DSM 21771</strain>
    </source>
</reference>
<gene>
    <name evidence="1" type="ORF">SAMN04488123_12062</name>
</gene>
<dbReference type="Proteomes" id="UP000198853">
    <property type="component" value="Unassembled WGS sequence"/>
</dbReference>
<organism evidence="1 2">
    <name type="scientific">Natribacillus halophilus</name>
    <dbReference type="NCBI Taxonomy" id="549003"/>
    <lineage>
        <taxon>Bacteria</taxon>
        <taxon>Bacillati</taxon>
        <taxon>Bacillota</taxon>
        <taxon>Bacilli</taxon>
        <taxon>Bacillales</taxon>
        <taxon>Bacillaceae</taxon>
        <taxon>Natribacillus</taxon>
    </lineage>
</organism>
<dbReference type="EMBL" id="FNEN01000020">
    <property type="protein sequence ID" value="SDJ20784.1"/>
    <property type="molecule type" value="Genomic_DNA"/>
</dbReference>
<evidence type="ECO:0000313" key="2">
    <source>
        <dbReference type="Proteomes" id="UP000198853"/>
    </source>
</evidence>
<sequence length="157" mass="18228">MMAFINHFLSAAAAIFSLLTLLYTFALNRKVVEITDSDIELDDRCPPKIYFVVNNLGRRAITLTNVIITDSNGDVINDNGFEPHENINFSTLDNPNWYAPSNPFDRKTLIYSEHYEEFSYFVDVQPSTLFIRLEFKERANWLLKHKTFKTHLSVTKT</sequence>